<proteinExistence type="predicted"/>
<sequence length="135" mass="15485">MNLEMDKTKVCEIGTKKEAIMDEEELDKSNQEMLVEDKSERNKGNDEGKLENKEETKGPTRPGLAKSKEASNVGCYQDGISIKRNKMLKEHSRHVKCDDSDSQFDPIKKDEHEVSKNDKRLSFDNEEKGPEHCNE</sequence>
<evidence type="ECO:0000313" key="3">
    <source>
        <dbReference type="Proteomes" id="UP000789901"/>
    </source>
</evidence>
<dbReference type="EMBL" id="CAJVQB010027665">
    <property type="protein sequence ID" value="CAG8810935.1"/>
    <property type="molecule type" value="Genomic_DNA"/>
</dbReference>
<keyword evidence="3" id="KW-1185">Reference proteome</keyword>
<dbReference type="Proteomes" id="UP000789901">
    <property type="component" value="Unassembled WGS sequence"/>
</dbReference>
<evidence type="ECO:0000256" key="1">
    <source>
        <dbReference type="SAM" id="MobiDB-lite"/>
    </source>
</evidence>
<feature type="compositionally biased region" description="Basic and acidic residues" evidence="1">
    <location>
        <begin position="106"/>
        <end position="135"/>
    </location>
</feature>
<organism evidence="2 3">
    <name type="scientific">Gigaspora margarita</name>
    <dbReference type="NCBI Taxonomy" id="4874"/>
    <lineage>
        <taxon>Eukaryota</taxon>
        <taxon>Fungi</taxon>
        <taxon>Fungi incertae sedis</taxon>
        <taxon>Mucoromycota</taxon>
        <taxon>Glomeromycotina</taxon>
        <taxon>Glomeromycetes</taxon>
        <taxon>Diversisporales</taxon>
        <taxon>Gigasporaceae</taxon>
        <taxon>Gigaspora</taxon>
    </lineage>
</organism>
<accession>A0ABN7W1K6</accession>
<evidence type="ECO:0000313" key="2">
    <source>
        <dbReference type="EMBL" id="CAG8810935.1"/>
    </source>
</evidence>
<reference evidence="2 3" key="1">
    <citation type="submission" date="2021-06" db="EMBL/GenBank/DDBJ databases">
        <authorList>
            <person name="Kallberg Y."/>
            <person name="Tangrot J."/>
            <person name="Rosling A."/>
        </authorList>
    </citation>
    <scope>NUCLEOTIDE SEQUENCE [LARGE SCALE GENOMIC DNA]</scope>
    <source>
        <strain evidence="2 3">120-4 pot B 10/14</strain>
    </source>
</reference>
<feature type="non-terminal residue" evidence="2">
    <location>
        <position position="135"/>
    </location>
</feature>
<gene>
    <name evidence="2" type="ORF">GMARGA_LOCUS25217</name>
</gene>
<feature type="region of interest" description="Disordered" evidence="1">
    <location>
        <begin position="93"/>
        <end position="135"/>
    </location>
</feature>
<feature type="region of interest" description="Disordered" evidence="1">
    <location>
        <begin position="22"/>
        <end position="72"/>
    </location>
</feature>
<name>A0ABN7W1K6_GIGMA</name>
<comment type="caution">
    <text evidence="2">The sequence shown here is derived from an EMBL/GenBank/DDBJ whole genome shotgun (WGS) entry which is preliminary data.</text>
</comment>
<feature type="compositionally biased region" description="Basic and acidic residues" evidence="1">
    <location>
        <begin position="27"/>
        <end position="58"/>
    </location>
</feature>
<protein>
    <submittedName>
        <fullName evidence="2">34297_t:CDS:1</fullName>
    </submittedName>
</protein>